<organism evidence="5 6">
    <name type="scientific">Paraferrimonas haliotis</name>
    <dbReference type="NCBI Taxonomy" id="2013866"/>
    <lineage>
        <taxon>Bacteria</taxon>
        <taxon>Pseudomonadati</taxon>
        <taxon>Pseudomonadota</taxon>
        <taxon>Gammaproteobacteria</taxon>
        <taxon>Alteromonadales</taxon>
        <taxon>Ferrimonadaceae</taxon>
        <taxon>Paraferrimonas</taxon>
    </lineage>
</organism>
<dbReference type="InterPro" id="IPR003439">
    <property type="entry name" value="ABC_transporter-like_ATP-bd"/>
</dbReference>
<dbReference type="SUPFAM" id="SSF52540">
    <property type="entry name" value="P-loop containing nucleoside triphosphate hydrolases"/>
    <property type="match status" value="1"/>
</dbReference>
<evidence type="ECO:0000313" key="6">
    <source>
        <dbReference type="Proteomes" id="UP001157439"/>
    </source>
</evidence>
<gene>
    <name evidence="5" type="primary">nosF</name>
    <name evidence="5" type="ORF">GCM10007894_02140</name>
</gene>
<dbReference type="GO" id="GO:0005524">
    <property type="term" value="F:ATP binding"/>
    <property type="evidence" value="ECO:0007669"/>
    <property type="project" value="UniProtKB-KW"/>
</dbReference>
<dbReference type="InterPro" id="IPR003593">
    <property type="entry name" value="AAA+_ATPase"/>
</dbReference>
<evidence type="ECO:0000256" key="2">
    <source>
        <dbReference type="ARBA" id="ARBA00022741"/>
    </source>
</evidence>
<protein>
    <submittedName>
        <fullName evidence="5">ABC copper transporter ATPase NosF</fullName>
    </submittedName>
</protein>
<dbReference type="EMBL" id="BSPO01000001">
    <property type="protein sequence ID" value="GLS82237.1"/>
    <property type="molecule type" value="Genomic_DNA"/>
</dbReference>
<dbReference type="Proteomes" id="UP001157439">
    <property type="component" value="Unassembled WGS sequence"/>
</dbReference>
<dbReference type="GO" id="GO:0016887">
    <property type="term" value="F:ATP hydrolysis activity"/>
    <property type="evidence" value="ECO:0007669"/>
    <property type="project" value="InterPro"/>
</dbReference>
<evidence type="ECO:0000313" key="5">
    <source>
        <dbReference type="EMBL" id="GLS82237.1"/>
    </source>
</evidence>
<proteinExistence type="predicted"/>
<keyword evidence="3" id="KW-0067">ATP-binding</keyword>
<dbReference type="InterPro" id="IPR027417">
    <property type="entry name" value="P-loop_NTPase"/>
</dbReference>
<evidence type="ECO:0000259" key="4">
    <source>
        <dbReference type="PROSITE" id="PS50893"/>
    </source>
</evidence>
<dbReference type="PANTHER" id="PTHR42939">
    <property type="entry name" value="ABC TRANSPORTER ATP-BINDING PROTEIN ALBC-RELATED"/>
    <property type="match status" value="1"/>
</dbReference>
<dbReference type="RefSeq" id="WP_095497791.1">
    <property type="nucleotide sequence ID" value="NZ_BSPO01000001.1"/>
</dbReference>
<name>A0AA37TIV2_9GAMM</name>
<keyword evidence="6" id="KW-1185">Reference proteome</keyword>
<keyword evidence="1" id="KW-0813">Transport</keyword>
<dbReference type="InterPro" id="IPR051782">
    <property type="entry name" value="ABC_Transporter_VariousFunc"/>
</dbReference>
<dbReference type="InterPro" id="IPR017871">
    <property type="entry name" value="ABC_transporter-like_CS"/>
</dbReference>
<evidence type="ECO:0000256" key="3">
    <source>
        <dbReference type="ARBA" id="ARBA00022840"/>
    </source>
</evidence>
<dbReference type="CDD" id="cd03230">
    <property type="entry name" value="ABC_DR_subfamily_A"/>
    <property type="match status" value="1"/>
</dbReference>
<comment type="caution">
    <text evidence="5">The sequence shown here is derived from an EMBL/GenBank/DDBJ whole genome shotgun (WGS) entry which is preliminary data.</text>
</comment>
<dbReference type="PANTHER" id="PTHR42939:SF1">
    <property type="entry name" value="ABC TRANSPORTER ATP-BINDING PROTEIN ALBC-RELATED"/>
    <property type="match status" value="1"/>
</dbReference>
<sequence>MNTVTISQLTKRYPSHTALSGINVSLEAGETVALLGHNGAGKSTLIKLILGVIQAERGTIEFRDRQGRLCGRNSPLNIGYLPENLSLYERMTGLKVLSFFADLKGVSTDEVQQTLHDCNLHDVQHQLVGSYSKGMKQRLGLAQAILGNPDLLLLDEPTVGLDSHSTEYMYQTLNSLKRIGCTILVCTHELPLIQNHADRYLILGQGNLLAFGDLEALQQATNLPTRIQLPSNAELPNSLPEEFFVDNDQICCDFSMRAELIKFITTQCQVFDFVVSDPNLSQVLSCYLSKSKRIEGR</sequence>
<dbReference type="SMART" id="SM00382">
    <property type="entry name" value="AAA"/>
    <property type="match status" value="1"/>
</dbReference>
<reference evidence="5 6" key="1">
    <citation type="journal article" date="2014" name="Int. J. Syst. Evol. Microbiol.">
        <title>Complete genome sequence of Corynebacterium casei LMG S-19264T (=DSM 44701T), isolated from a smear-ripened cheese.</title>
        <authorList>
            <consortium name="US DOE Joint Genome Institute (JGI-PGF)"/>
            <person name="Walter F."/>
            <person name="Albersmeier A."/>
            <person name="Kalinowski J."/>
            <person name="Ruckert C."/>
        </authorList>
    </citation>
    <scope>NUCLEOTIDE SEQUENCE [LARGE SCALE GENOMIC DNA]</scope>
    <source>
        <strain evidence="5 6">NBRC 112785</strain>
    </source>
</reference>
<dbReference type="Pfam" id="PF00005">
    <property type="entry name" value="ABC_tran"/>
    <property type="match status" value="1"/>
</dbReference>
<dbReference type="PROSITE" id="PS50893">
    <property type="entry name" value="ABC_TRANSPORTER_2"/>
    <property type="match status" value="1"/>
</dbReference>
<keyword evidence="2" id="KW-0547">Nucleotide-binding</keyword>
<dbReference type="PROSITE" id="PS00211">
    <property type="entry name" value="ABC_TRANSPORTER_1"/>
    <property type="match status" value="1"/>
</dbReference>
<feature type="domain" description="ABC transporter" evidence="4">
    <location>
        <begin position="4"/>
        <end position="230"/>
    </location>
</feature>
<accession>A0AA37TIV2</accession>
<dbReference type="Gene3D" id="3.40.50.300">
    <property type="entry name" value="P-loop containing nucleotide triphosphate hydrolases"/>
    <property type="match status" value="1"/>
</dbReference>
<dbReference type="AlphaFoldDB" id="A0AA37TIV2"/>
<evidence type="ECO:0000256" key="1">
    <source>
        <dbReference type="ARBA" id="ARBA00022448"/>
    </source>
</evidence>